<dbReference type="Gene3D" id="3.40.50.80">
    <property type="entry name" value="Nucleotide-binding domain of ferredoxin-NADP reductase (FNR) module"/>
    <property type="match status" value="1"/>
</dbReference>
<evidence type="ECO:0000256" key="1">
    <source>
        <dbReference type="ARBA" id="ARBA00001917"/>
    </source>
</evidence>
<evidence type="ECO:0000256" key="3">
    <source>
        <dbReference type="ARBA" id="ARBA00001974"/>
    </source>
</evidence>
<dbReference type="GO" id="GO:0010181">
    <property type="term" value="F:FMN binding"/>
    <property type="evidence" value="ECO:0007669"/>
    <property type="project" value="InterPro"/>
</dbReference>
<dbReference type="InterPro" id="IPR044943">
    <property type="entry name" value="NOS_dom_1"/>
</dbReference>
<proteinExistence type="inferred from homology"/>
<dbReference type="GO" id="GO:0050660">
    <property type="term" value="F:flavin adenine dinucleotide binding"/>
    <property type="evidence" value="ECO:0007669"/>
    <property type="project" value="InterPro"/>
</dbReference>
<organism evidence="17 18">
    <name type="scientific">Halocaridina rubra</name>
    <name type="common">Hawaiian red shrimp</name>
    <dbReference type="NCBI Taxonomy" id="373956"/>
    <lineage>
        <taxon>Eukaryota</taxon>
        <taxon>Metazoa</taxon>
        <taxon>Ecdysozoa</taxon>
        <taxon>Arthropoda</taxon>
        <taxon>Crustacea</taxon>
        <taxon>Multicrustacea</taxon>
        <taxon>Malacostraca</taxon>
        <taxon>Eumalacostraca</taxon>
        <taxon>Eucarida</taxon>
        <taxon>Decapoda</taxon>
        <taxon>Pleocyemata</taxon>
        <taxon>Caridea</taxon>
        <taxon>Atyoidea</taxon>
        <taxon>Atyidae</taxon>
        <taxon>Halocaridina</taxon>
    </lineage>
</organism>
<dbReference type="InterPro" id="IPR017927">
    <property type="entry name" value="FAD-bd_FR_type"/>
</dbReference>
<keyword evidence="12" id="KW-0112">Calmodulin-binding</keyword>
<dbReference type="InterPro" id="IPR004030">
    <property type="entry name" value="NOS_N"/>
</dbReference>
<dbReference type="GO" id="GO:0005516">
    <property type="term" value="F:calmodulin binding"/>
    <property type="evidence" value="ECO:0007669"/>
    <property type="project" value="UniProtKB-KW"/>
</dbReference>
<keyword evidence="8" id="KW-0288">FMN</keyword>
<evidence type="ECO:0000256" key="4">
    <source>
        <dbReference type="ARBA" id="ARBA00006267"/>
    </source>
</evidence>
<evidence type="ECO:0000256" key="2">
    <source>
        <dbReference type="ARBA" id="ARBA00001970"/>
    </source>
</evidence>
<evidence type="ECO:0000259" key="16">
    <source>
        <dbReference type="PROSITE" id="PS51384"/>
    </source>
</evidence>
<keyword evidence="14" id="KW-0408">Iron</keyword>
<evidence type="ECO:0000256" key="14">
    <source>
        <dbReference type="ARBA" id="ARBA00023004"/>
    </source>
</evidence>
<dbReference type="InterPro" id="IPR036119">
    <property type="entry name" value="NOS_N_sf"/>
</dbReference>
<dbReference type="GO" id="GO:0006809">
    <property type="term" value="P:nitric oxide biosynthetic process"/>
    <property type="evidence" value="ECO:0007669"/>
    <property type="project" value="InterPro"/>
</dbReference>
<evidence type="ECO:0000313" key="17">
    <source>
        <dbReference type="EMBL" id="KAK7086028.1"/>
    </source>
</evidence>
<feature type="domain" description="FAD-binding FR-type" evidence="16">
    <location>
        <begin position="470"/>
        <end position="744"/>
    </location>
</feature>
<evidence type="ECO:0000256" key="6">
    <source>
        <dbReference type="ARBA" id="ARBA00022617"/>
    </source>
</evidence>
<dbReference type="PROSITE" id="PS50902">
    <property type="entry name" value="FLAVODOXIN_LIKE"/>
    <property type="match status" value="1"/>
</dbReference>
<dbReference type="InterPro" id="IPR001709">
    <property type="entry name" value="Flavoprot_Pyr_Nucl_cyt_Rdtase"/>
</dbReference>
<dbReference type="InterPro" id="IPR012144">
    <property type="entry name" value="NOS_euk"/>
</dbReference>
<evidence type="ECO:0000256" key="13">
    <source>
        <dbReference type="ARBA" id="ARBA00023002"/>
    </source>
</evidence>
<dbReference type="InterPro" id="IPR017938">
    <property type="entry name" value="Riboflavin_synthase-like_b-brl"/>
</dbReference>
<gene>
    <name evidence="17" type="primary">NOS1_3</name>
    <name evidence="17" type="ORF">SK128_005666</name>
</gene>
<dbReference type="EC" id="1.14.13.39" evidence="5"/>
<keyword evidence="9" id="KW-0479">Metal-binding</keyword>
<dbReference type="PIRSF" id="PIRSF000333">
    <property type="entry name" value="NOS"/>
    <property type="match status" value="1"/>
</dbReference>
<dbReference type="PRINTS" id="PR00371">
    <property type="entry name" value="FPNCR"/>
</dbReference>
<keyword evidence="18" id="KW-1185">Reference proteome</keyword>
<dbReference type="Pfam" id="PF00667">
    <property type="entry name" value="FAD_binding_1"/>
    <property type="match status" value="1"/>
</dbReference>
<evidence type="ECO:0000259" key="15">
    <source>
        <dbReference type="PROSITE" id="PS50902"/>
    </source>
</evidence>
<dbReference type="InterPro" id="IPR001094">
    <property type="entry name" value="Flavdoxin-like"/>
</dbReference>
<dbReference type="PROSITE" id="PS51384">
    <property type="entry name" value="FAD_FR"/>
    <property type="match status" value="1"/>
</dbReference>
<protein>
    <recommendedName>
        <fullName evidence="5">nitric-oxide synthase (NADPH)</fullName>
        <ecNumber evidence="5">1.14.13.39</ecNumber>
    </recommendedName>
</protein>
<name>A0AAN8XQS0_HALRR</name>
<dbReference type="Gene3D" id="2.40.30.10">
    <property type="entry name" value="Translation factors"/>
    <property type="match status" value="1"/>
</dbReference>
<dbReference type="Proteomes" id="UP001381693">
    <property type="component" value="Unassembled WGS sequence"/>
</dbReference>
<sequence length="887" mass="100233">MFDVLPLVVSAPTGPPEIFIIPEDKILRVPLSHPKFEWFKDLKMEWFGLPSVTSMMLDIGGIQFPCAPFNGWYTSPEIGTRNLCDVQRYNLNQFFGEKFGLDTRSPTTLWKDKVALELNIAVLHSFKERGVVIVDQHTVAETFMQFYHNEHRQRGGCPADWVWIVPPISGALTPVFHQEMSVYYLKPSYDYQPEGWVSFQKQNKMLSGEMDQHERFNPVQKFKKIIFAVVFASTLYSAALARRVRIAVLYATETGKAEVFANALTNVLSLNFNPEVICMADYDVSKLSDENLVVVIASTTGSGEPPQNGQEFTKKLFYLREKDIDNSEHNRNAKQDMIITNGEADQKKPSSETVGSYNKMNAKRTSFLIKANGGENEDPDDQGRINKWKLSKPADKIPYVVFALGSRDYENFCAFGKYIHHLLFTSGGNPLLDLTFGDEATNQQEAFNNWTSQLLKVCCDKFQVKNTTSGITSTEKIIRKDQVKFEAHHNPPTLSKTLSKVHGKYVSSCSVLENQTLYENGEKWYQKIIINTNEEKTLQYQPGDHVGVVPANNQSTVSEIISRLDNCPDPDIPVQVYLKLETDDCWFPHPMLSVASIRHLLSRILDIVAVPSPTILRLLANSSSNNIHRSRLNELASNRNEYSHWKKENQFTLLDVLLEFPSVRIDAALLLSRLPLLQPRLYSISSSSDISPNQLCLTVASVSYRTKGGKGTLRKGICTSYLKSLKPGDTIEIFHRSAPGYHLPEDNLAPLILLGSGSGVAPFRGFWQQLQHNSKAGIHEVVLYYGCQTRACDLYNEEKTSLCNSRILMRTHLALSRDPVVPKTYVQDLFVNHAKELYEKLVWRKGHIYVCGSEGLATGIYLKLLAIIQDQAKANSDEAHSIIRQMK</sequence>
<dbReference type="EMBL" id="JAXCGZ010000415">
    <property type="protein sequence ID" value="KAK7086028.1"/>
    <property type="molecule type" value="Genomic_DNA"/>
</dbReference>
<dbReference type="Gene3D" id="3.40.50.360">
    <property type="match status" value="1"/>
</dbReference>
<dbReference type="InterPro" id="IPR039261">
    <property type="entry name" value="FNR_nucleotide-bd"/>
</dbReference>
<dbReference type="SUPFAM" id="SSF52218">
    <property type="entry name" value="Flavoproteins"/>
    <property type="match status" value="1"/>
</dbReference>
<dbReference type="SUPFAM" id="SSF52343">
    <property type="entry name" value="Ferredoxin reductase-like, C-terminal NADP-linked domain"/>
    <property type="match status" value="1"/>
</dbReference>
<comment type="cofactor">
    <cofactor evidence="3">
        <name>FAD</name>
        <dbReference type="ChEBI" id="CHEBI:57692"/>
    </cofactor>
</comment>
<dbReference type="InterPro" id="IPR008254">
    <property type="entry name" value="Flavodoxin/NO_synth"/>
</dbReference>
<evidence type="ECO:0000256" key="5">
    <source>
        <dbReference type="ARBA" id="ARBA00012989"/>
    </source>
</evidence>
<dbReference type="GO" id="GO:0020037">
    <property type="term" value="F:heme binding"/>
    <property type="evidence" value="ECO:0007669"/>
    <property type="project" value="InterPro"/>
</dbReference>
<dbReference type="GO" id="GO:0046872">
    <property type="term" value="F:metal ion binding"/>
    <property type="evidence" value="ECO:0007669"/>
    <property type="project" value="UniProtKB-KW"/>
</dbReference>
<comment type="similarity">
    <text evidence="4">Belongs to the NOS family.</text>
</comment>
<evidence type="ECO:0000256" key="8">
    <source>
        <dbReference type="ARBA" id="ARBA00022643"/>
    </source>
</evidence>
<dbReference type="Pfam" id="PF02898">
    <property type="entry name" value="NO_synthase"/>
    <property type="match status" value="1"/>
</dbReference>
<accession>A0AAN8XQS0</accession>
<dbReference type="PANTHER" id="PTHR43410:SF1">
    <property type="entry name" value="NITRIC OXIDE SYNTHASE"/>
    <property type="match status" value="1"/>
</dbReference>
<comment type="cofactor">
    <cofactor evidence="2">
        <name>heme b</name>
        <dbReference type="ChEBI" id="CHEBI:60344"/>
    </cofactor>
</comment>
<dbReference type="InterPro" id="IPR003097">
    <property type="entry name" value="CysJ-like_FAD-binding"/>
</dbReference>
<keyword evidence="6" id="KW-0349">Heme</keyword>
<dbReference type="SUPFAM" id="SSF56512">
    <property type="entry name" value="Nitric oxide (NO) synthase oxygenase domain"/>
    <property type="match status" value="1"/>
</dbReference>
<dbReference type="InterPro" id="IPR044944">
    <property type="entry name" value="NOS_dom_3"/>
</dbReference>
<dbReference type="GO" id="GO:0004517">
    <property type="term" value="F:nitric-oxide synthase activity"/>
    <property type="evidence" value="ECO:0007669"/>
    <property type="project" value="UniProtKB-EC"/>
</dbReference>
<keyword evidence="10" id="KW-0274">FAD</keyword>
<dbReference type="AlphaFoldDB" id="A0AAN8XQS0"/>
<dbReference type="PRINTS" id="PR00369">
    <property type="entry name" value="FLAVODOXIN"/>
</dbReference>
<dbReference type="InterPro" id="IPR050607">
    <property type="entry name" value="NOS"/>
</dbReference>
<keyword evidence="7" id="KW-0285">Flavoprotein</keyword>
<dbReference type="Gene3D" id="3.90.1230.10">
    <property type="entry name" value="Nitric Oxide Synthase, Chain A, domain 3"/>
    <property type="match status" value="1"/>
</dbReference>
<dbReference type="Pfam" id="PF00258">
    <property type="entry name" value="Flavodoxin_1"/>
    <property type="match status" value="1"/>
</dbReference>
<keyword evidence="13 17" id="KW-0560">Oxidoreductase</keyword>
<feature type="non-terminal residue" evidence="17">
    <location>
        <position position="887"/>
    </location>
</feature>
<evidence type="ECO:0000256" key="9">
    <source>
        <dbReference type="ARBA" id="ARBA00022723"/>
    </source>
</evidence>
<evidence type="ECO:0000256" key="12">
    <source>
        <dbReference type="ARBA" id="ARBA00022860"/>
    </source>
</evidence>
<dbReference type="SUPFAM" id="SSF63380">
    <property type="entry name" value="Riboflavin synthase domain-like"/>
    <property type="match status" value="1"/>
</dbReference>
<dbReference type="Gene3D" id="1.20.990.10">
    <property type="entry name" value="NADPH-cytochrome p450 Reductase, Chain A, domain 3"/>
    <property type="match status" value="1"/>
</dbReference>
<dbReference type="GO" id="GO:0050661">
    <property type="term" value="F:NADP binding"/>
    <property type="evidence" value="ECO:0007669"/>
    <property type="project" value="InterPro"/>
</dbReference>
<dbReference type="InterPro" id="IPR023173">
    <property type="entry name" value="NADPH_Cyt_P450_Rdtase_alpha"/>
</dbReference>
<dbReference type="InterPro" id="IPR029039">
    <property type="entry name" value="Flavoprotein-like_sf"/>
</dbReference>
<reference evidence="17 18" key="1">
    <citation type="submission" date="2023-11" db="EMBL/GenBank/DDBJ databases">
        <title>Halocaridina rubra genome assembly.</title>
        <authorList>
            <person name="Smith C."/>
        </authorList>
    </citation>
    <scope>NUCLEOTIDE SEQUENCE [LARGE SCALE GENOMIC DNA]</scope>
    <source>
        <strain evidence="17">EP-1</strain>
        <tissue evidence="17">Whole</tissue>
    </source>
</reference>
<keyword evidence="11" id="KW-0521">NADP</keyword>
<dbReference type="Pfam" id="PF00175">
    <property type="entry name" value="NAD_binding_1"/>
    <property type="match status" value="1"/>
</dbReference>
<evidence type="ECO:0000256" key="7">
    <source>
        <dbReference type="ARBA" id="ARBA00022630"/>
    </source>
</evidence>
<evidence type="ECO:0000313" key="18">
    <source>
        <dbReference type="Proteomes" id="UP001381693"/>
    </source>
</evidence>
<comment type="cofactor">
    <cofactor evidence="1">
        <name>FMN</name>
        <dbReference type="ChEBI" id="CHEBI:58210"/>
    </cofactor>
</comment>
<dbReference type="PANTHER" id="PTHR43410">
    <property type="entry name" value="NITRIC OXIDE SYNTHASE OXYGENASE"/>
    <property type="match status" value="1"/>
</dbReference>
<evidence type="ECO:0000256" key="10">
    <source>
        <dbReference type="ARBA" id="ARBA00022827"/>
    </source>
</evidence>
<dbReference type="Gene3D" id="3.90.340.10">
    <property type="entry name" value="Nitric Oxide Synthase, Chain A, domain 1"/>
    <property type="match status" value="1"/>
</dbReference>
<dbReference type="InterPro" id="IPR001433">
    <property type="entry name" value="OxRdtase_FAD/NAD-bd"/>
</dbReference>
<feature type="domain" description="Flavodoxin-like" evidence="15">
    <location>
        <begin position="246"/>
        <end position="455"/>
    </location>
</feature>
<evidence type="ECO:0000256" key="11">
    <source>
        <dbReference type="ARBA" id="ARBA00022857"/>
    </source>
</evidence>
<comment type="caution">
    <text evidence="17">The sequence shown here is derived from an EMBL/GenBank/DDBJ whole genome shotgun (WGS) entry which is preliminary data.</text>
</comment>